<dbReference type="Proteomes" id="UP000515151">
    <property type="component" value="Chromosome 3"/>
</dbReference>
<sequence length="462" mass="53752">MERSWMKLRDHFCLEYAEGVREFMRVTTQHAGSGNRVRCPCKNCKNCYFRQLLEVKRHLLLYGILEDYTCWIHHGETIQVADHNLAGEKTNNQHISDDQGDNIYNDIPELLEDLQRGTFAESFGETSTDQNTSGNEGEVEKFARLLNDANQELYPGCLKYSKLSFLLKMVHAKSMGNCSNKAFDMMLTLFKSALPEGETLPKLYYDVKKLLRDLGLGYIKIDACQNDCALFWKEHENLDRCPNPNCQAPRWKYSALKRKTIPHKVLRYFPVKARLQRLFMFKETSEDMRWHQEKRVQDGVIRHPADAIAWQEFDKEHDWFAQDPRNVRVGLASDGFNPFGNMSTTYSMWPVFLIPYNLPPWKCMKEPFIMLSLLIPGKDSPGNEIDIYLRPLVDELKELWLEGVETYDSYKDEKFRLHAILLWTINDFPAYGMLSGWSTKGKLACPICNKDTCSFTLKNGQK</sequence>
<feature type="domain" description="Transposase-associated" evidence="1">
    <location>
        <begin position="3"/>
        <end position="76"/>
    </location>
</feature>
<evidence type="ECO:0000259" key="1">
    <source>
        <dbReference type="Pfam" id="PF13963"/>
    </source>
</evidence>
<protein>
    <submittedName>
        <fullName evidence="3 4">Uncharacterized protein LOC116198808</fullName>
    </submittedName>
</protein>
<reference evidence="2" key="1">
    <citation type="journal article" date="2020" name="Plant Biotechnol. J.">
        <title>The pomegranate (Punica granatum L.) draft genome dissects genetic divergence between soft- and hard-seeded cultivars.</title>
        <authorList>
            <person name="Luo X."/>
            <person name="Li H."/>
            <person name="Wu Z."/>
            <person name="Yao W."/>
            <person name="Zhao P."/>
            <person name="Cao D."/>
            <person name="Yu H."/>
            <person name="Li K."/>
            <person name="Poudel K."/>
            <person name="Zhao D."/>
            <person name="Zhang F."/>
            <person name="Xia X."/>
            <person name="Chen L."/>
            <person name="Wang Q."/>
            <person name="Jing D."/>
            <person name="Cao S."/>
        </authorList>
    </citation>
    <scope>NUCLEOTIDE SEQUENCE [LARGE SCALE GENOMIC DNA]</scope>
</reference>
<evidence type="ECO:0000313" key="6">
    <source>
        <dbReference type="RefSeq" id="XP_031384911.1"/>
    </source>
</evidence>
<dbReference type="RefSeq" id="XP_031384909.1">
    <property type="nucleotide sequence ID" value="XM_031529049.1"/>
</dbReference>
<dbReference type="PANTHER" id="PTHR10775">
    <property type="entry name" value="OS08G0208400 PROTEIN"/>
    <property type="match status" value="1"/>
</dbReference>
<dbReference type="GeneID" id="116198808"/>
<organism evidence="2 5">
    <name type="scientific">Punica granatum</name>
    <name type="common">Pomegranate</name>
    <dbReference type="NCBI Taxonomy" id="22663"/>
    <lineage>
        <taxon>Eukaryota</taxon>
        <taxon>Viridiplantae</taxon>
        <taxon>Streptophyta</taxon>
        <taxon>Embryophyta</taxon>
        <taxon>Tracheophyta</taxon>
        <taxon>Spermatophyta</taxon>
        <taxon>Magnoliopsida</taxon>
        <taxon>eudicotyledons</taxon>
        <taxon>Gunneridae</taxon>
        <taxon>Pentapetalae</taxon>
        <taxon>rosids</taxon>
        <taxon>malvids</taxon>
        <taxon>Myrtales</taxon>
        <taxon>Lythraceae</taxon>
        <taxon>Punica</taxon>
    </lineage>
</organism>
<evidence type="ECO:0000313" key="3">
    <source>
        <dbReference type="RefSeq" id="XP_031384908.1"/>
    </source>
</evidence>
<dbReference type="PANTHER" id="PTHR10775:SF177">
    <property type="entry name" value="TNP2, PARTIAL"/>
    <property type="match status" value="1"/>
</dbReference>
<dbReference type="RefSeq" id="XP_031384910.1">
    <property type="nucleotide sequence ID" value="XM_031529050.1"/>
</dbReference>
<keyword evidence="2" id="KW-1185">Reference proteome</keyword>
<accession>A0A6P8CN26</accession>
<proteinExistence type="predicted"/>
<dbReference type="Pfam" id="PF02992">
    <property type="entry name" value="Transposase_21"/>
    <property type="match status" value="1"/>
</dbReference>
<evidence type="ECO:0000313" key="2">
    <source>
        <dbReference type="Proteomes" id="UP000515151"/>
    </source>
</evidence>
<evidence type="ECO:0000313" key="5">
    <source>
        <dbReference type="RefSeq" id="XP_031384910.1"/>
    </source>
</evidence>
<name>A0A6P8CN26_PUNGR</name>
<dbReference type="Pfam" id="PF13963">
    <property type="entry name" value="Transpos_assoc"/>
    <property type="match status" value="1"/>
</dbReference>
<dbReference type="AlphaFoldDB" id="A0A6P8CN26"/>
<dbReference type="RefSeq" id="XP_031384908.1">
    <property type="nucleotide sequence ID" value="XM_031529048.1"/>
</dbReference>
<gene>
    <name evidence="3 4 5 6" type="primary">LOC116198808</name>
</gene>
<dbReference type="OrthoDB" id="1932595at2759"/>
<dbReference type="RefSeq" id="XP_031384911.1">
    <property type="nucleotide sequence ID" value="XM_031529051.1"/>
</dbReference>
<reference evidence="3 4" key="2">
    <citation type="submission" date="2025-04" db="UniProtKB">
        <authorList>
            <consortium name="RefSeq"/>
        </authorList>
    </citation>
    <scope>IDENTIFICATION</scope>
    <source>
        <tissue evidence="3 4">Leaf</tissue>
    </source>
</reference>
<dbReference type="InterPro" id="IPR004242">
    <property type="entry name" value="Transposase_21"/>
</dbReference>
<dbReference type="InterPro" id="IPR029480">
    <property type="entry name" value="Transpos_assoc"/>
</dbReference>
<evidence type="ECO:0000313" key="4">
    <source>
        <dbReference type="RefSeq" id="XP_031384909.1"/>
    </source>
</evidence>